<organism evidence="3 4">
    <name type="scientific">Oryza sativa subsp. japonica</name>
    <name type="common">Rice</name>
    <dbReference type="NCBI Taxonomy" id="39947"/>
    <lineage>
        <taxon>Eukaryota</taxon>
        <taxon>Viridiplantae</taxon>
        <taxon>Streptophyta</taxon>
        <taxon>Embryophyta</taxon>
        <taxon>Tracheophyta</taxon>
        <taxon>Spermatophyta</taxon>
        <taxon>Magnoliopsida</taxon>
        <taxon>Liliopsida</taxon>
        <taxon>Poales</taxon>
        <taxon>Poaceae</taxon>
        <taxon>BOP clade</taxon>
        <taxon>Oryzoideae</taxon>
        <taxon>Oryzeae</taxon>
        <taxon>Oryzinae</taxon>
        <taxon>Oryza</taxon>
        <taxon>Oryza sativa</taxon>
    </lineage>
</organism>
<proteinExistence type="predicted"/>
<protein>
    <submittedName>
        <fullName evidence="3">Uncharacterized protein</fullName>
    </submittedName>
</protein>
<dbReference type="EMBL" id="AP003609">
    <property type="protein sequence ID" value="BAD35443.1"/>
    <property type="molecule type" value="Genomic_DNA"/>
</dbReference>
<reference evidence="4" key="4">
    <citation type="journal article" date="2008" name="Nucleic Acids Res.">
        <title>The rice annotation project database (RAP-DB): 2008 update.</title>
        <authorList>
            <consortium name="The rice annotation project (RAP)"/>
        </authorList>
    </citation>
    <scope>GENOME REANNOTATION</scope>
    <source>
        <strain evidence="4">cv. Nipponbare</strain>
    </source>
</reference>
<evidence type="ECO:0000313" key="2">
    <source>
        <dbReference type="EMBL" id="BAD35355.1"/>
    </source>
</evidence>
<reference evidence="2" key="1">
    <citation type="submission" date="2001-04" db="EMBL/GenBank/DDBJ databases">
        <title>Oryza sativa nipponbare(GA3) genomic DNA, chromosome 6, PAC clone:P0040H10.</title>
        <authorList>
            <person name="Sasaki T."/>
            <person name="Matsumoto T."/>
            <person name="Yamamoto K."/>
        </authorList>
    </citation>
    <scope>NUCLEOTIDE SEQUENCE</scope>
</reference>
<evidence type="ECO:0000313" key="3">
    <source>
        <dbReference type="EMBL" id="BAD35443.1"/>
    </source>
</evidence>
<feature type="region of interest" description="Disordered" evidence="1">
    <location>
        <begin position="63"/>
        <end position="89"/>
    </location>
</feature>
<dbReference type="Proteomes" id="UP000000763">
    <property type="component" value="Chromosome 6"/>
</dbReference>
<dbReference type="AlphaFoldDB" id="Q69XN4"/>
<feature type="region of interest" description="Disordered" evidence="1">
    <location>
        <begin position="13"/>
        <end position="32"/>
    </location>
</feature>
<dbReference type="EMBL" id="AP003539">
    <property type="protein sequence ID" value="BAD35355.1"/>
    <property type="molecule type" value="Genomic_DNA"/>
</dbReference>
<evidence type="ECO:0000313" key="4">
    <source>
        <dbReference type="Proteomes" id="UP000000763"/>
    </source>
</evidence>
<accession>Q69XN4</accession>
<evidence type="ECO:0000256" key="1">
    <source>
        <dbReference type="SAM" id="MobiDB-lite"/>
    </source>
</evidence>
<reference evidence="4" key="3">
    <citation type="journal article" date="2005" name="Nature">
        <title>The map-based sequence of the rice genome.</title>
        <authorList>
            <consortium name="International rice genome sequencing project (IRGSP)"/>
            <person name="Matsumoto T."/>
            <person name="Wu J."/>
            <person name="Kanamori H."/>
            <person name="Katayose Y."/>
            <person name="Fujisawa M."/>
            <person name="Namiki N."/>
            <person name="Mizuno H."/>
            <person name="Yamamoto K."/>
            <person name="Antonio B.A."/>
            <person name="Baba T."/>
            <person name="Sakata K."/>
            <person name="Nagamura Y."/>
            <person name="Aoki H."/>
            <person name="Arikawa K."/>
            <person name="Arita K."/>
            <person name="Bito T."/>
            <person name="Chiden Y."/>
            <person name="Fujitsuka N."/>
            <person name="Fukunaka R."/>
            <person name="Hamada M."/>
            <person name="Harada C."/>
            <person name="Hayashi A."/>
            <person name="Hijishita S."/>
            <person name="Honda M."/>
            <person name="Hosokawa S."/>
            <person name="Ichikawa Y."/>
            <person name="Idonuma A."/>
            <person name="Iijima M."/>
            <person name="Ikeda M."/>
            <person name="Ikeno M."/>
            <person name="Ito K."/>
            <person name="Ito S."/>
            <person name="Ito T."/>
            <person name="Ito Y."/>
            <person name="Ito Y."/>
            <person name="Iwabuchi A."/>
            <person name="Kamiya K."/>
            <person name="Karasawa W."/>
            <person name="Kurita K."/>
            <person name="Katagiri S."/>
            <person name="Kikuta A."/>
            <person name="Kobayashi H."/>
            <person name="Kobayashi N."/>
            <person name="Machita K."/>
            <person name="Maehara T."/>
            <person name="Masukawa M."/>
            <person name="Mizubayashi T."/>
            <person name="Mukai Y."/>
            <person name="Nagasaki H."/>
            <person name="Nagata Y."/>
            <person name="Naito S."/>
            <person name="Nakashima M."/>
            <person name="Nakama Y."/>
            <person name="Nakamichi Y."/>
            <person name="Nakamura M."/>
            <person name="Meguro A."/>
            <person name="Negishi M."/>
            <person name="Ohta I."/>
            <person name="Ohta T."/>
            <person name="Okamoto M."/>
            <person name="Ono N."/>
            <person name="Saji S."/>
            <person name="Sakaguchi M."/>
            <person name="Sakai K."/>
            <person name="Shibata M."/>
            <person name="Shimokawa T."/>
            <person name="Song J."/>
            <person name="Takazaki Y."/>
            <person name="Terasawa K."/>
            <person name="Tsugane M."/>
            <person name="Tsuji K."/>
            <person name="Ueda S."/>
            <person name="Waki K."/>
            <person name="Yamagata H."/>
            <person name="Yamamoto M."/>
            <person name="Yamamoto S."/>
            <person name="Yamane H."/>
            <person name="Yoshiki S."/>
            <person name="Yoshihara R."/>
            <person name="Yukawa K."/>
            <person name="Zhong H."/>
            <person name="Yano M."/>
            <person name="Yuan Q."/>
            <person name="Ouyang S."/>
            <person name="Liu J."/>
            <person name="Jones K.M."/>
            <person name="Gansberger K."/>
            <person name="Moffat K."/>
            <person name="Hill J."/>
            <person name="Bera J."/>
            <person name="Fadrosh D."/>
            <person name="Jin S."/>
            <person name="Johri S."/>
            <person name="Kim M."/>
            <person name="Overton L."/>
            <person name="Reardon M."/>
            <person name="Tsitrin T."/>
            <person name="Vuong H."/>
            <person name="Weaver B."/>
            <person name="Ciecko A."/>
            <person name="Tallon L."/>
            <person name="Jackson J."/>
            <person name="Pai G."/>
            <person name="Aken S.V."/>
            <person name="Utterback T."/>
            <person name="Reidmuller S."/>
            <person name="Feldblyum T."/>
            <person name="Hsiao J."/>
            <person name="Zismann V."/>
            <person name="Iobst S."/>
            <person name="de Vazeille A.R."/>
            <person name="Buell C.R."/>
            <person name="Ying K."/>
            <person name="Li Y."/>
            <person name="Lu T."/>
            <person name="Huang Y."/>
            <person name="Zhao Q."/>
            <person name="Feng Q."/>
            <person name="Zhang L."/>
            <person name="Zhu J."/>
            <person name="Weng Q."/>
            <person name="Mu J."/>
            <person name="Lu Y."/>
            <person name="Fan D."/>
            <person name="Liu Y."/>
            <person name="Guan J."/>
            <person name="Zhang Y."/>
            <person name="Yu S."/>
            <person name="Liu X."/>
            <person name="Zhang Y."/>
            <person name="Hong G."/>
            <person name="Han B."/>
            <person name="Choisne N."/>
            <person name="Demange N."/>
            <person name="Orjeda G."/>
            <person name="Samain S."/>
            <person name="Cattolico L."/>
            <person name="Pelletier E."/>
            <person name="Couloux A."/>
            <person name="Segurens B."/>
            <person name="Wincker P."/>
            <person name="D'Hont A."/>
            <person name="Scarpelli C."/>
            <person name="Weissenbach J."/>
            <person name="Salanoubat M."/>
            <person name="Quetier F."/>
            <person name="Yu Y."/>
            <person name="Kim H.R."/>
            <person name="Rambo T."/>
            <person name="Currie J."/>
            <person name="Collura K."/>
            <person name="Luo M."/>
            <person name="Yang T."/>
            <person name="Ammiraju J.S.S."/>
            <person name="Engler F."/>
            <person name="Soderlund C."/>
            <person name="Wing R.A."/>
            <person name="Palmer L.E."/>
            <person name="de la Bastide M."/>
            <person name="Spiegel L."/>
            <person name="Nascimento L."/>
            <person name="Zutavern T."/>
            <person name="O'Shaughnessy A."/>
            <person name="Dike S."/>
            <person name="Dedhia N."/>
            <person name="Preston R."/>
            <person name="Balija V."/>
            <person name="McCombie W.R."/>
            <person name="Chow T."/>
            <person name="Chen H."/>
            <person name="Chung M."/>
            <person name="Chen C."/>
            <person name="Shaw J."/>
            <person name="Wu H."/>
            <person name="Hsiao K."/>
            <person name="Chao Y."/>
            <person name="Chu M."/>
            <person name="Cheng C."/>
            <person name="Hour A."/>
            <person name="Lee P."/>
            <person name="Lin S."/>
            <person name="Lin Y."/>
            <person name="Liou J."/>
            <person name="Liu S."/>
            <person name="Hsing Y."/>
            <person name="Raghuvanshi S."/>
            <person name="Mohanty A."/>
            <person name="Bharti A.K."/>
            <person name="Gaur A."/>
            <person name="Gupta V."/>
            <person name="Kumar D."/>
            <person name="Ravi V."/>
            <person name="Vij S."/>
            <person name="Kapur A."/>
            <person name="Khurana P."/>
            <person name="Khurana P."/>
            <person name="Khurana J.P."/>
            <person name="Tyagi A.K."/>
            <person name="Gaikwad K."/>
            <person name="Singh A."/>
            <person name="Dalal V."/>
            <person name="Srivastava S."/>
            <person name="Dixit A."/>
            <person name="Pal A.K."/>
            <person name="Ghazi I.A."/>
            <person name="Yadav M."/>
            <person name="Pandit A."/>
            <person name="Bhargava A."/>
            <person name="Sureshbabu K."/>
            <person name="Batra K."/>
            <person name="Sharma T.R."/>
            <person name="Mohapatra T."/>
            <person name="Singh N.K."/>
            <person name="Messing J."/>
            <person name="Nelson A.B."/>
            <person name="Fuks G."/>
            <person name="Kavchok S."/>
            <person name="Keizer G."/>
            <person name="Linton E."/>
            <person name="Llaca V."/>
            <person name="Song R."/>
            <person name="Tanyolac B."/>
            <person name="Young S."/>
            <person name="Ho-Il K."/>
            <person name="Hahn J.H."/>
            <person name="Sangsakoo G."/>
            <person name="Vanavichit A."/>
            <person name="de Mattos Luiz.A.T."/>
            <person name="Zimmer P.D."/>
            <person name="Malone G."/>
            <person name="Dellagostin O."/>
            <person name="de Oliveira A.C."/>
            <person name="Bevan M."/>
            <person name="Bancroft I."/>
            <person name="Minx P."/>
            <person name="Cordum H."/>
            <person name="Wilson R."/>
            <person name="Cheng Z."/>
            <person name="Jin W."/>
            <person name="Jiang J."/>
            <person name="Leong S.A."/>
            <person name="Iwama H."/>
            <person name="Gojobori T."/>
            <person name="Itoh T."/>
            <person name="Niimura Y."/>
            <person name="Fujii Y."/>
            <person name="Habara T."/>
            <person name="Sakai H."/>
            <person name="Sato Y."/>
            <person name="Wilson G."/>
            <person name="Kumar K."/>
            <person name="McCouch S."/>
            <person name="Juretic N."/>
            <person name="Hoen D."/>
            <person name="Wright S."/>
            <person name="Bruskiewich R."/>
            <person name="Bureau T."/>
            <person name="Miyao A."/>
            <person name="Hirochika H."/>
            <person name="Nishikawa T."/>
            <person name="Kadowaki K."/>
            <person name="Sugiura M."/>
            <person name="Burr B."/>
            <person name="Sasaki T."/>
        </authorList>
    </citation>
    <scope>NUCLEOTIDE SEQUENCE [LARGE SCALE GENOMIC DNA]</scope>
    <source>
        <strain evidence="4">cv. Nipponbare</strain>
    </source>
</reference>
<reference evidence="3" key="2">
    <citation type="submission" date="2001-05" db="EMBL/GenBank/DDBJ databases">
        <title>Oryza sativa nipponbare(GA3) genomic DNA, chromosome 6, PAC clone:P0012B02.</title>
        <authorList>
            <person name="Sasaki T."/>
            <person name="Matsumoto T."/>
            <person name="Yamamoto K."/>
        </authorList>
    </citation>
    <scope>NUCLEOTIDE SEQUENCE</scope>
</reference>
<feature type="compositionally biased region" description="Pro residues" evidence="1">
    <location>
        <begin position="21"/>
        <end position="31"/>
    </location>
</feature>
<gene>
    <name evidence="3" type="ORF">P0012B02.38</name>
    <name evidence="2" type="ORF">P0040H10.6</name>
</gene>
<name>Q69XN4_ORYSJ</name>
<sequence length="113" mass="12535">MSGDALRAACVHRCTHRPREPSPPPSMPPPIALRHSAGRFGQIRLGPGQIRRRQLWIRRRFAQRARRHHSPPPVFTASPAPRGDATAGEGPAATLLAHRQAFRRRLVGEGGRH</sequence>